<feature type="transmembrane region" description="Helical" evidence="7">
    <location>
        <begin position="102"/>
        <end position="120"/>
    </location>
</feature>
<feature type="domain" description="Major facilitator superfamily (MFS) profile" evidence="8">
    <location>
        <begin position="1"/>
        <end position="266"/>
    </location>
</feature>
<proteinExistence type="predicted"/>
<evidence type="ECO:0000313" key="9">
    <source>
        <dbReference type="EMBL" id="KRM36280.1"/>
    </source>
</evidence>
<feature type="transmembrane region" description="Helical" evidence="7">
    <location>
        <begin position="35"/>
        <end position="52"/>
    </location>
</feature>
<feature type="transmembrane region" description="Helical" evidence="7">
    <location>
        <begin position="132"/>
        <end position="155"/>
    </location>
</feature>
<comment type="subcellular location">
    <subcellularLocation>
        <location evidence="1">Cell membrane</location>
        <topology evidence="1">Multi-pass membrane protein</topology>
    </subcellularLocation>
</comment>
<feature type="transmembrane region" description="Helical" evidence="7">
    <location>
        <begin position="73"/>
        <end position="96"/>
    </location>
</feature>
<dbReference type="GO" id="GO:0005886">
    <property type="term" value="C:plasma membrane"/>
    <property type="evidence" value="ECO:0007669"/>
    <property type="project" value="UniProtKB-SubCell"/>
</dbReference>
<dbReference type="PATRIC" id="fig|1423734.3.peg.3083"/>
<dbReference type="PROSITE" id="PS50850">
    <property type="entry name" value="MFS"/>
    <property type="match status" value="1"/>
</dbReference>
<evidence type="ECO:0000256" key="2">
    <source>
        <dbReference type="ARBA" id="ARBA00022448"/>
    </source>
</evidence>
<dbReference type="AlphaFoldDB" id="A0A0R1Y1N0"/>
<dbReference type="PANTHER" id="PTHR42718">
    <property type="entry name" value="MAJOR FACILITATOR SUPERFAMILY MULTIDRUG TRANSPORTER MFSC"/>
    <property type="match status" value="1"/>
</dbReference>
<feature type="transmembrane region" description="Helical" evidence="7">
    <location>
        <begin position="161"/>
        <end position="183"/>
    </location>
</feature>
<evidence type="ECO:0000259" key="8">
    <source>
        <dbReference type="PROSITE" id="PS50850"/>
    </source>
</evidence>
<feature type="transmembrane region" description="Helical" evidence="7">
    <location>
        <begin position="204"/>
        <end position="224"/>
    </location>
</feature>
<dbReference type="Pfam" id="PF07690">
    <property type="entry name" value="MFS_1"/>
    <property type="match status" value="1"/>
</dbReference>
<feature type="transmembrane region" description="Helical" evidence="7">
    <location>
        <begin position="244"/>
        <end position="262"/>
    </location>
</feature>
<organism evidence="9 10">
    <name type="scientific">Agrilactobacillus composti DSM 18527 = JCM 14202</name>
    <dbReference type="NCBI Taxonomy" id="1423734"/>
    <lineage>
        <taxon>Bacteria</taxon>
        <taxon>Bacillati</taxon>
        <taxon>Bacillota</taxon>
        <taxon>Bacilli</taxon>
        <taxon>Lactobacillales</taxon>
        <taxon>Lactobacillaceae</taxon>
        <taxon>Agrilactobacillus</taxon>
    </lineage>
</organism>
<dbReference type="Proteomes" id="UP000051236">
    <property type="component" value="Unassembled WGS sequence"/>
</dbReference>
<dbReference type="InterPro" id="IPR036259">
    <property type="entry name" value="MFS_trans_sf"/>
</dbReference>
<dbReference type="Gene3D" id="1.20.1250.20">
    <property type="entry name" value="MFS general substrate transporter like domains"/>
    <property type="match status" value="1"/>
</dbReference>
<dbReference type="InterPro" id="IPR020846">
    <property type="entry name" value="MFS_dom"/>
</dbReference>
<dbReference type="InterPro" id="IPR011701">
    <property type="entry name" value="MFS"/>
</dbReference>
<accession>A0A0R1Y1N0</accession>
<keyword evidence="10" id="KW-1185">Reference proteome</keyword>
<dbReference type="eggNOG" id="COG2814">
    <property type="taxonomic scope" value="Bacteria"/>
</dbReference>
<evidence type="ECO:0000256" key="7">
    <source>
        <dbReference type="SAM" id="Phobius"/>
    </source>
</evidence>
<name>A0A0R1Y1N0_9LACO</name>
<protein>
    <submittedName>
        <fullName evidence="9">Transport protein</fullName>
    </submittedName>
</protein>
<dbReference type="STRING" id="1423734.FC83_GL003033"/>
<gene>
    <name evidence="9" type="ORF">FC83_GL003033</name>
</gene>
<sequence>MDYLGVTLLAAIASTIIYGVVQASSKGSFNNPQALIYIGIGLALLLVYSAYAHRHETTVVLPLNLFRHKNFTGSMLGLLLAGFITSGPMILLPLFFQDVRGQSVILAAIALIPQSIGMLISRGSIGRLVDKIGARWVVIASIFVTILGTAPFIYFDQHSSYLLIALVLFIRGIGGAGIVQPLMSDPFIGLAKSQTAQASIGTRMMQQVGGGFGSAFLATIVASYTANHHVTTTLGLTSAYQQAFLWSTVLIIVILIPAMLLTNKMKLEIRELN</sequence>
<evidence type="ECO:0000256" key="3">
    <source>
        <dbReference type="ARBA" id="ARBA00022475"/>
    </source>
</evidence>
<dbReference type="SUPFAM" id="SSF103473">
    <property type="entry name" value="MFS general substrate transporter"/>
    <property type="match status" value="1"/>
</dbReference>
<dbReference type="PANTHER" id="PTHR42718:SF46">
    <property type="entry name" value="BLR6921 PROTEIN"/>
    <property type="match status" value="1"/>
</dbReference>
<evidence type="ECO:0000256" key="6">
    <source>
        <dbReference type="ARBA" id="ARBA00023136"/>
    </source>
</evidence>
<keyword evidence="3" id="KW-1003">Cell membrane</keyword>
<dbReference type="GO" id="GO:0022857">
    <property type="term" value="F:transmembrane transporter activity"/>
    <property type="evidence" value="ECO:0007669"/>
    <property type="project" value="InterPro"/>
</dbReference>
<comment type="caution">
    <text evidence="9">The sequence shown here is derived from an EMBL/GenBank/DDBJ whole genome shotgun (WGS) entry which is preliminary data.</text>
</comment>
<evidence type="ECO:0000313" key="10">
    <source>
        <dbReference type="Proteomes" id="UP000051236"/>
    </source>
</evidence>
<evidence type="ECO:0000256" key="5">
    <source>
        <dbReference type="ARBA" id="ARBA00022989"/>
    </source>
</evidence>
<keyword evidence="2" id="KW-0813">Transport</keyword>
<keyword evidence="6 7" id="KW-0472">Membrane</keyword>
<reference evidence="9 10" key="1">
    <citation type="journal article" date="2015" name="Genome Announc.">
        <title>Expanding the biotechnology potential of lactobacilli through comparative genomics of 213 strains and associated genera.</title>
        <authorList>
            <person name="Sun Z."/>
            <person name="Harris H.M."/>
            <person name="McCann A."/>
            <person name="Guo C."/>
            <person name="Argimon S."/>
            <person name="Zhang W."/>
            <person name="Yang X."/>
            <person name="Jeffery I.B."/>
            <person name="Cooney J.C."/>
            <person name="Kagawa T.F."/>
            <person name="Liu W."/>
            <person name="Song Y."/>
            <person name="Salvetti E."/>
            <person name="Wrobel A."/>
            <person name="Rasinkangas P."/>
            <person name="Parkhill J."/>
            <person name="Rea M.C."/>
            <person name="O'Sullivan O."/>
            <person name="Ritari J."/>
            <person name="Douillard F.P."/>
            <person name="Paul Ross R."/>
            <person name="Yang R."/>
            <person name="Briner A.E."/>
            <person name="Felis G.E."/>
            <person name="de Vos W.M."/>
            <person name="Barrangou R."/>
            <person name="Klaenhammer T.R."/>
            <person name="Caufield P.W."/>
            <person name="Cui Y."/>
            <person name="Zhang H."/>
            <person name="O'Toole P.W."/>
        </authorList>
    </citation>
    <scope>NUCLEOTIDE SEQUENCE [LARGE SCALE GENOMIC DNA]</scope>
    <source>
        <strain evidence="9 10">DSM 18527</strain>
    </source>
</reference>
<dbReference type="EMBL" id="AZGA01000005">
    <property type="protein sequence ID" value="KRM36280.1"/>
    <property type="molecule type" value="Genomic_DNA"/>
</dbReference>
<evidence type="ECO:0000256" key="1">
    <source>
        <dbReference type="ARBA" id="ARBA00004651"/>
    </source>
</evidence>
<evidence type="ECO:0000256" key="4">
    <source>
        <dbReference type="ARBA" id="ARBA00022692"/>
    </source>
</evidence>
<keyword evidence="5 7" id="KW-1133">Transmembrane helix</keyword>
<keyword evidence="4 7" id="KW-0812">Transmembrane</keyword>